<keyword evidence="3" id="KW-1185">Reference proteome</keyword>
<reference evidence="3" key="1">
    <citation type="submission" date="2024-03" db="EMBL/GenBank/DDBJ databases">
        <title>Chitinophaga horti sp. nov., isolated from garden soil.</title>
        <authorList>
            <person name="Lee D.S."/>
            <person name="Han D.M."/>
            <person name="Baek J.H."/>
            <person name="Choi D.G."/>
            <person name="Jeon J.H."/>
            <person name="Jeon C.O."/>
        </authorList>
    </citation>
    <scope>NUCLEOTIDE SEQUENCE [LARGE SCALE GENOMIC DNA]</scope>
    <source>
        <strain evidence="3">GPA1</strain>
    </source>
</reference>
<keyword evidence="1" id="KW-0732">Signal</keyword>
<dbReference type="RefSeq" id="WP_341834981.1">
    <property type="nucleotide sequence ID" value="NZ_CP149822.1"/>
</dbReference>
<evidence type="ECO:0000313" key="2">
    <source>
        <dbReference type="EMBL" id="WZN40043.1"/>
    </source>
</evidence>
<dbReference type="InterPro" id="IPR011473">
    <property type="entry name" value="DUF1579"/>
</dbReference>
<dbReference type="EMBL" id="CP149822">
    <property type="protein sequence ID" value="WZN40043.1"/>
    <property type="molecule type" value="Genomic_DNA"/>
</dbReference>
<name>A0ABZ2YKF4_9BACT</name>
<accession>A0ABZ2YKF4</accession>
<dbReference type="Proteomes" id="UP001485459">
    <property type="component" value="Chromosome"/>
</dbReference>
<sequence>MKRICLFMLLACSTFLSATAQEEAAQKAWMDYMTPGPMHKMMSMSTGTWNTDLTFWMSPDGPSSKSTGTCVYRMVLGDRYQESVHTGDMGGMQFEGHGITAYDNAKKVFQSIWYDNMSTGIMVLEGKLDEATRTLTLTGESTDPMGKPLGIREVFKWVDDNTQMMEMYMMQDGKEFKSMEMKLTRK</sequence>
<protein>
    <submittedName>
        <fullName evidence="2">DUF1579 domain-containing protein</fullName>
    </submittedName>
</protein>
<feature type="chain" id="PRO_5047314825" evidence="1">
    <location>
        <begin position="21"/>
        <end position="186"/>
    </location>
</feature>
<evidence type="ECO:0000256" key="1">
    <source>
        <dbReference type="SAM" id="SignalP"/>
    </source>
</evidence>
<organism evidence="2 3">
    <name type="scientific">Chitinophaga pollutisoli</name>
    <dbReference type="NCBI Taxonomy" id="3133966"/>
    <lineage>
        <taxon>Bacteria</taxon>
        <taxon>Pseudomonadati</taxon>
        <taxon>Bacteroidota</taxon>
        <taxon>Chitinophagia</taxon>
        <taxon>Chitinophagales</taxon>
        <taxon>Chitinophagaceae</taxon>
        <taxon>Chitinophaga</taxon>
    </lineage>
</organism>
<evidence type="ECO:0000313" key="3">
    <source>
        <dbReference type="Proteomes" id="UP001485459"/>
    </source>
</evidence>
<gene>
    <name evidence="2" type="ORF">WJU16_18890</name>
</gene>
<proteinExistence type="predicted"/>
<feature type="signal peptide" evidence="1">
    <location>
        <begin position="1"/>
        <end position="20"/>
    </location>
</feature>
<dbReference type="Pfam" id="PF07617">
    <property type="entry name" value="DUF1579"/>
    <property type="match status" value="1"/>
</dbReference>